<dbReference type="InterPro" id="IPR016181">
    <property type="entry name" value="Acyl_CoA_acyltransferase"/>
</dbReference>
<dbReference type="Gene3D" id="3.40.630.30">
    <property type="match status" value="1"/>
</dbReference>
<protein>
    <submittedName>
        <fullName evidence="2">GNAT family N-acetyltransferase</fullName>
    </submittedName>
</protein>
<dbReference type="InterPro" id="IPR000182">
    <property type="entry name" value="GNAT_dom"/>
</dbReference>
<proteinExistence type="predicted"/>
<evidence type="ECO:0000259" key="1">
    <source>
        <dbReference type="PROSITE" id="PS51186"/>
    </source>
</evidence>
<accession>A0ABT5NQV8</accession>
<dbReference type="Proteomes" id="UP001148203">
    <property type="component" value="Unassembled WGS sequence"/>
</dbReference>
<sequence length="184" mass="21124">MSLFDPMRDFFQRRASNRLTTSLSSLAIHIDHSNDTQRLQFPFPGAGSFIVAERDGVRIGHVDYSLNVLKDRVYINKIEIAPEHHRQGNGLALLWHLWQTHQVPIIPLYEYELSHGFWDKARARFKAAGAEIGPQLGSQTQMDEESERWQHLIPESEVDRSIRKYWEWVASEHAAGQPAGPGIK</sequence>
<feature type="domain" description="N-acetyltransferase" evidence="1">
    <location>
        <begin position="1"/>
        <end position="159"/>
    </location>
</feature>
<dbReference type="PROSITE" id="PS51186">
    <property type="entry name" value="GNAT"/>
    <property type="match status" value="1"/>
</dbReference>
<dbReference type="SUPFAM" id="SSF55729">
    <property type="entry name" value="Acyl-CoA N-acyltransferases (Nat)"/>
    <property type="match status" value="1"/>
</dbReference>
<comment type="caution">
    <text evidence="2">The sequence shown here is derived from an EMBL/GenBank/DDBJ whole genome shotgun (WGS) entry which is preliminary data.</text>
</comment>
<evidence type="ECO:0000313" key="2">
    <source>
        <dbReference type="EMBL" id="MDD0990560.1"/>
    </source>
</evidence>
<organism evidence="2 3">
    <name type="scientific">Pseudomonas fontis</name>
    <dbReference type="NCBI Taxonomy" id="2942633"/>
    <lineage>
        <taxon>Bacteria</taxon>
        <taxon>Pseudomonadati</taxon>
        <taxon>Pseudomonadota</taxon>
        <taxon>Gammaproteobacteria</taxon>
        <taxon>Pseudomonadales</taxon>
        <taxon>Pseudomonadaceae</taxon>
        <taxon>Pseudomonas</taxon>
    </lineage>
</organism>
<dbReference type="Pfam" id="PF00583">
    <property type="entry name" value="Acetyltransf_1"/>
    <property type="match status" value="1"/>
</dbReference>
<evidence type="ECO:0000313" key="3">
    <source>
        <dbReference type="Proteomes" id="UP001148203"/>
    </source>
</evidence>
<keyword evidence="3" id="KW-1185">Reference proteome</keyword>
<dbReference type="EMBL" id="JAMDGY010000020">
    <property type="protein sequence ID" value="MDD0990560.1"/>
    <property type="molecule type" value="Genomic_DNA"/>
</dbReference>
<name>A0ABT5NQV8_9PSED</name>
<dbReference type="RefSeq" id="WP_273908985.1">
    <property type="nucleotide sequence ID" value="NZ_JAMDGX010000003.1"/>
</dbReference>
<gene>
    <name evidence="2" type="ORF">M5G11_08400</name>
</gene>
<dbReference type="CDD" id="cd04301">
    <property type="entry name" value="NAT_SF"/>
    <property type="match status" value="1"/>
</dbReference>
<reference evidence="2 3" key="1">
    <citation type="submission" date="2022-05" db="EMBL/GenBank/DDBJ databases">
        <title>Novel Pseudomonas spp. Isolated from a Rainbow Trout Aquaculture Facility.</title>
        <authorList>
            <person name="Testerman T."/>
            <person name="Graf J."/>
        </authorList>
    </citation>
    <scope>NUCLEOTIDE SEQUENCE [LARGE SCALE GENOMIC DNA]</scope>
    <source>
        <strain evidence="2 3">ID681</strain>
    </source>
</reference>